<reference evidence="2" key="1">
    <citation type="submission" date="2018-05" db="EMBL/GenBank/DDBJ databases">
        <authorList>
            <person name="Lanie J.A."/>
            <person name="Ng W.-L."/>
            <person name="Kazmierczak K.M."/>
            <person name="Andrzejewski T.M."/>
            <person name="Davidsen T.M."/>
            <person name="Wayne K.J."/>
            <person name="Tettelin H."/>
            <person name="Glass J.I."/>
            <person name="Rusch D."/>
            <person name="Podicherti R."/>
            <person name="Tsui H.-C.T."/>
            <person name="Winkler M.E."/>
        </authorList>
    </citation>
    <scope>NUCLEOTIDE SEQUENCE</scope>
</reference>
<name>A0A383ANJ9_9ZZZZ</name>
<dbReference type="PANTHER" id="PTHR34512:SF30">
    <property type="entry name" value="OUTER MEMBRANE PROTEIN ASSEMBLY FACTOR BAMB"/>
    <property type="match status" value="1"/>
</dbReference>
<organism evidence="2">
    <name type="scientific">marine metagenome</name>
    <dbReference type="NCBI Taxonomy" id="408172"/>
    <lineage>
        <taxon>unclassified sequences</taxon>
        <taxon>metagenomes</taxon>
        <taxon>ecological metagenomes</taxon>
    </lineage>
</organism>
<evidence type="ECO:0000313" key="2">
    <source>
        <dbReference type="EMBL" id="SVE09387.1"/>
    </source>
</evidence>
<feature type="domain" description="Pyrrolo-quinoline quinone repeat" evidence="1">
    <location>
        <begin position="18"/>
        <end position="182"/>
    </location>
</feature>
<evidence type="ECO:0000259" key="1">
    <source>
        <dbReference type="Pfam" id="PF13360"/>
    </source>
</evidence>
<dbReference type="InterPro" id="IPR011047">
    <property type="entry name" value="Quinoprotein_ADH-like_sf"/>
</dbReference>
<sequence length="250" mass="27534">IYHEIAPVEKDGVHAWVLYCIDKSTGKVIWKRVCHKGVPKDKRHTKSSHANCTPATDGKRVVSFFGSEGLYCHDFNGTLLWKKDFGILDAAFFRVPRAQWGFASSPIIHVGVVLLQCDVLKHSFLAALDLETGKILWKKPRNDLPAWSSPAVYGEGYKTQVLVNGYRHIGGYDFRTGAELWRFRGGGDIPVPTPVTGHGLAFITNAHGKLAPIYAIKLDSSGDVSLEKGKTSSAQVPWSVNRGGAYMQTP</sequence>
<dbReference type="EMBL" id="UINC01193663">
    <property type="protein sequence ID" value="SVE09387.1"/>
    <property type="molecule type" value="Genomic_DNA"/>
</dbReference>
<dbReference type="Gene3D" id="2.130.10.10">
    <property type="entry name" value="YVTN repeat-like/Quinoprotein amine dehydrogenase"/>
    <property type="match status" value="1"/>
</dbReference>
<dbReference type="PANTHER" id="PTHR34512">
    <property type="entry name" value="CELL SURFACE PROTEIN"/>
    <property type="match status" value="1"/>
</dbReference>
<protein>
    <recommendedName>
        <fullName evidence="1">Pyrrolo-quinoline quinone repeat domain-containing protein</fullName>
    </recommendedName>
</protein>
<dbReference type="SUPFAM" id="SSF50998">
    <property type="entry name" value="Quinoprotein alcohol dehydrogenase-like"/>
    <property type="match status" value="1"/>
</dbReference>
<proteinExistence type="predicted"/>
<dbReference type="Pfam" id="PF13360">
    <property type="entry name" value="PQQ_2"/>
    <property type="match status" value="1"/>
</dbReference>
<accession>A0A383ANJ9</accession>
<dbReference type="AlphaFoldDB" id="A0A383ANJ9"/>
<feature type="non-terminal residue" evidence="2">
    <location>
        <position position="1"/>
    </location>
</feature>
<dbReference type="InterPro" id="IPR015943">
    <property type="entry name" value="WD40/YVTN_repeat-like_dom_sf"/>
</dbReference>
<feature type="non-terminal residue" evidence="2">
    <location>
        <position position="250"/>
    </location>
</feature>
<gene>
    <name evidence="2" type="ORF">METZ01_LOCUS462241</name>
</gene>
<dbReference type="InterPro" id="IPR002372">
    <property type="entry name" value="PQQ_rpt_dom"/>
</dbReference>